<dbReference type="Pfam" id="PF08367">
    <property type="entry name" value="M16C_assoc"/>
    <property type="match status" value="1"/>
</dbReference>
<dbReference type="GO" id="GO:0005759">
    <property type="term" value="C:mitochondrial matrix"/>
    <property type="evidence" value="ECO:0007669"/>
    <property type="project" value="TreeGrafter"/>
</dbReference>
<keyword evidence="14" id="KW-1185">Reference proteome</keyword>
<evidence type="ECO:0000256" key="8">
    <source>
        <dbReference type="ARBA" id="ARBA00022833"/>
    </source>
</evidence>
<evidence type="ECO:0000256" key="5">
    <source>
        <dbReference type="ARBA" id="ARBA00022670"/>
    </source>
</evidence>
<dbReference type="InterPro" id="IPR007863">
    <property type="entry name" value="Peptidase_M16_C"/>
</dbReference>
<proteinExistence type="inferred from homology"/>
<keyword evidence="11" id="KW-0496">Mitochondrion</keyword>
<dbReference type="PANTHER" id="PTHR43016:SF13">
    <property type="entry name" value="PRESEQUENCE PROTEASE, MITOCHONDRIAL"/>
    <property type="match status" value="1"/>
</dbReference>
<keyword evidence="8" id="KW-0862">Zinc</keyword>
<name>A0AAN9TXZ5_9HEMI</name>
<keyword evidence="10" id="KW-0482">Metalloprotease</keyword>
<keyword evidence="5" id="KW-0645">Protease</keyword>
<protein>
    <recommendedName>
        <fullName evidence="4">Presequence protease, mitochondrial</fullName>
    </recommendedName>
</protein>
<dbReference type="Proteomes" id="UP001367676">
    <property type="component" value="Unassembled WGS sequence"/>
</dbReference>
<evidence type="ECO:0000256" key="6">
    <source>
        <dbReference type="ARBA" id="ARBA00022723"/>
    </source>
</evidence>
<evidence type="ECO:0000313" key="13">
    <source>
        <dbReference type="EMBL" id="KAK7598365.1"/>
    </source>
</evidence>
<gene>
    <name evidence="13" type="ORF">V9T40_006600</name>
</gene>
<dbReference type="Pfam" id="PF00675">
    <property type="entry name" value="Peptidase_M16"/>
    <property type="match status" value="1"/>
</dbReference>
<evidence type="ECO:0000256" key="11">
    <source>
        <dbReference type="ARBA" id="ARBA00023128"/>
    </source>
</evidence>
<comment type="cofactor">
    <cofactor evidence="1">
        <name>Zn(2+)</name>
        <dbReference type="ChEBI" id="CHEBI:29105"/>
    </cofactor>
</comment>
<evidence type="ECO:0000256" key="2">
    <source>
        <dbReference type="ARBA" id="ARBA00004173"/>
    </source>
</evidence>
<dbReference type="SUPFAM" id="SSF63411">
    <property type="entry name" value="LuxS/MPP-like metallohydrolase"/>
    <property type="match status" value="4"/>
</dbReference>
<evidence type="ECO:0000256" key="3">
    <source>
        <dbReference type="ARBA" id="ARBA00007575"/>
    </source>
</evidence>
<dbReference type="InterPro" id="IPR013578">
    <property type="entry name" value="Peptidase_M16C_assoc"/>
</dbReference>
<dbReference type="FunFam" id="3.30.830.10:FF:000013">
    <property type="entry name" value="Mitochondrial presequence protease"/>
    <property type="match status" value="1"/>
</dbReference>
<dbReference type="InterPro" id="IPR011249">
    <property type="entry name" value="Metalloenz_LuxS/M16"/>
</dbReference>
<dbReference type="GO" id="GO:0016485">
    <property type="term" value="P:protein processing"/>
    <property type="evidence" value="ECO:0007669"/>
    <property type="project" value="TreeGrafter"/>
</dbReference>
<dbReference type="Gene3D" id="3.30.830.10">
    <property type="entry name" value="Metalloenzyme, LuxS/M16 peptidase-like"/>
    <property type="match status" value="4"/>
</dbReference>
<dbReference type="AlphaFoldDB" id="A0AAN9TXZ5"/>
<dbReference type="EMBL" id="JBBCAQ010000014">
    <property type="protein sequence ID" value="KAK7598365.1"/>
    <property type="molecule type" value="Genomic_DNA"/>
</dbReference>
<comment type="similarity">
    <text evidence="3">Belongs to the peptidase M16 family. PreP subfamily.</text>
</comment>
<dbReference type="PANTHER" id="PTHR43016">
    <property type="entry name" value="PRESEQUENCE PROTEASE"/>
    <property type="match status" value="1"/>
</dbReference>
<dbReference type="InterPro" id="IPR055130">
    <property type="entry name" value="PreP_C"/>
</dbReference>
<dbReference type="SMART" id="SM01264">
    <property type="entry name" value="M16C_associated"/>
    <property type="match status" value="1"/>
</dbReference>
<organism evidence="13 14">
    <name type="scientific">Parthenolecanium corni</name>
    <dbReference type="NCBI Taxonomy" id="536013"/>
    <lineage>
        <taxon>Eukaryota</taxon>
        <taxon>Metazoa</taxon>
        <taxon>Ecdysozoa</taxon>
        <taxon>Arthropoda</taxon>
        <taxon>Hexapoda</taxon>
        <taxon>Insecta</taxon>
        <taxon>Pterygota</taxon>
        <taxon>Neoptera</taxon>
        <taxon>Paraneoptera</taxon>
        <taxon>Hemiptera</taxon>
        <taxon>Sternorrhyncha</taxon>
        <taxon>Coccoidea</taxon>
        <taxon>Coccidae</taxon>
        <taxon>Parthenolecanium</taxon>
    </lineage>
</organism>
<evidence type="ECO:0000256" key="4">
    <source>
        <dbReference type="ARBA" id="ARBA00020167"/>
    </source>
</evidence>
<evidence type="ECO:0000256" key="1">
    <source>
        <dbReference type="ARBA" id="ARBA00001947"/>
    </source>
</evidence>
<comment type="subcellular location">
    <subcellularLocation>
        <location evidence="2">Mitochondrion</location>
    </subcellularLocation>
</comment>
<reference evidence="13 14" key="1">
    <citation type="submission" date="2024-03" db="EMBL/GenBank/DDBJ databases">
        <title>Adaptation during the transition from Ophiocordyceps entomopathogen to insect associate is accompanied by gene loss and intensified selection.</title>
        <authorList>
            <person name="Ward C.M."/>
            <person name="Onetto C.A."/>
            <person name="Borneman A.R."/>
        </authorList>
    </citation>
    <scope>NUCLEOTIDE SEQUENCE [LARGE SCALE GENOMIC DNA]</scope>
    <source>
        <strain evidence="13">AWRI1</strain>
        <tissue evidence="13">Single Adult Female</tissue>
    </source>
</reference>
<evidence type="ECO:0000259" key="12">
    <source>
        <dbReference type="SMART" id="SM01264"/>
    </source>
</evidence>
<feature type="domain" description="Peptidase M16C associated" evidence="12">
    <location>
        <begin position="512"/>
        <end position="759"/>
    </location>
</feature>
<dbReference type="GO" id="GO:0004222">
    <property type="term" value="F:metalloendopeptidase activity"/>
    <property type="evidence" value="ECO:0007669"/>
    <property type="project" value="TreeGrafter"/>
</dbReference>
<comment type="caution">
    <text evidence="13">The sequence shown here is derived from an EMBL/GenBank/DDBJ whole genome shotgun (WGS) entry which is preliminary data.</text>
</comment>
<evidence type="ECO:0000256" key="7">
    <source>
        <dbReference type="ARBA" id="ARBA00022801"/>
    </source>
</evidence>
<evidence type="ECO:0000256" key="10">
    <source>
        <dbReference type="ARBA" id="ARBA00023049"/>
    </source>
</evidence>
<dbReference type="Pfam" id="PF22516">
    <property type="entry name" value="PreP_C"/>
    <property type="match status" value="1"/>
</dbReference>
<dbReference type="FunFam" id="3.30.830.10:FF:000011">
    <property type="entry name" value="Presequence protease, mitochondrial"/>
    <property type="match status" value="1"/>
</dbReference>
<sequence length="1016" mass="114161">MIWRSSLGRYRNLIVNRCLSKNFRTSASICQQLSAKTVSAEANSPSVGDEVHNFRVSDIVAIPDFNCRLIRLQHEGTGALYTHVDRNDSNNVFAIAFRTTPFDSTGLPHILEHISLMGSHKYPCRDPFFKMLNRSLATYLNACTGADFTVYPFATQNRNDYYNLMSVYLDAVFRPKLRENDFRMEGWRLEHEDVHDPHSPIVFKGVVFNEMKGVFSENQNLFMESLINNLLPSHTYGVCSGGEPMVIPQLTYEKLVDFHQRHYHPSNCRLYSYGNFDFLDHLKFVDQNYLKDYTRCESYAQRTAVPPEIRWSEPRRRHIRCRVDPLAADPAKQSTIAVSYACADVGQVYESFVLKVVAQLLTDGPNASFYRTLIEPNIGSSYAPATGYDAQTRDTTFTVGLQGVQEKDFPMVEKLVYETLESCVRDGFDKTNIENILHGIELSIRHQGSDFGLQLMFGLSPLWNHDGDIATALRTSEHVTTFRKHLEEDPSYLQKVVEKYFLQNTHRLVLTMSPDEQYEAQLQAEENQLLQQKLDELDEGSKKRIYDMGLELLRDQEQPQDVSCLPTLRIEDISENCDFPKLTSATSAKIPLQLCSVPTNQVTYFRSLLDVSALSDQQKSLLPLFAQIVSQMGTKKHDFLTFDQMVYAKTLGLNVGIHVTDDVGNLSQFEEGISLGSLCLDTNVAAMFDLWSMLFNDLQLKDVNRFSTLVNDIAASAANSIASSGHRYAMLYAGSLLGPANLRREQLGGLTFVRRMKEVASSDDLQPVLDDMQAIAETVLNKKRMRLALNLSADQNGPAMDSLEKFVSTVGGGYEGPILKNGVSPAAQSTGTGPLKFHFVLPFAVNFTSKAVPCVPYTHPHFPVLRVLSKLLTTKYLLPLVRERYGAYGAGATVSTAGVMHFYSYRDPSSVSTVSIFDEAGDWLRKNEFSPSDVDEAKLAVFRDIDVPIAPSEQGMRLFLDGIDDDLFARHRVDILKVSREDLLDVGQKYVGAEGAKVIIGADGKETDGWQKVFSE</sequence>
<dbReference type="FunFam" id="3.30.830.10:FF:000009">
    <property type="entry name" value="Presequence protease, mitochondrial"/>
    <property type="match status" value="1"/>
</dbReference>
<dbReference type="Pfam" id="PF05193">
    <property type="entry name" value="Peptidase_M16_C"/>
    <property type="match status" value="1"/>
</dbReference>
<evidence type="ECO:0000256" key="9">
    <source>
        <dbReference type="ARBA" id="ARBA00022946"/>
    </source>
</evidence>
<keyword evidence="9" id="KW-0809">Transit peptide</keyword>
<dbReference type="InterPro" id="IPR011765">
    <property type="entry name" value="Pept_M16_N"/>
</dbReference>
<dbReference type="GO" id="GO:0046872">
    <property type="term" value="F:metal ion binding"/>
    <property type="evidence" value="ECO:0007669"/>
    <property type="project" value="UniProtKB-KW"/>
</dbReference>
<keyword evidence="7" id="KW-0378">Hydrolase</keyword>
<accession>A0AAN9TXZ5</accession>
<keyword evidence="6" id="KW-0479">Metal-binding</keyword>
<evidence type="ECO:0000313" key="14">
    <source>
        <dbReference type="Proteomes" id="UP001367676"/>
    </source>
</evidence>